<protein>
    <submittedName>
        <fullName evidence="1">Phage tail protein</fullName>
    </submittedName>
</protein>
<sequence>MTINQKIIEALSDFGLPVKQDVYTGTEKEYFTFSYADTRASSFGDDKPLAITAHMQIHLFLPLGAEYQEIRNQVREKLFTAGFTYPVITELVESDTKHVIFECEIEEERED</sequence>
<organism evidence="1 2">
    <name type="scientific">Ruminococcus gauvreauii</name>
    <dbReference type="NCBI Taxonomy" id="438033"/>
    <lineage>
        <taxon>Bacteria</taxon>
        <taxon>Bacillati</taxon>
        <taxon>Bacillota</taxon>
        <taxon>Clostridia</taxon>
        <taxon>Eubacteriales</taxon>
        <taxon>Oscillospiraceae</taxon>
        <taxon>Ruminococcus</taxon>
    </lineage>
</organism>
<keyword evidence="2" id="KW-1185">Reference proteome</keyword>
<proteinExistence type="predicted"/>
<name>A0ABY5VIP4_9FIRM</name>
<gene>
    <name evidence="1" type="ORF">NQ502_05175</name>
</gene>
<evidence type="ECO:0000313" key="1">
    <source>
        <dbReference type="EMBL" id="UWP60435.1"/>
    </source>
</evidence>
<evidence type="ECO:0000313" key="2">
    <source>
        <dbReference type="Proteomes" id="UP001060164"/>
    </source>
</evidence>
<dbReference type="Proteomes" id="UP001060164">
    <property type="component" value="Chromosome"/>
</dbReference>
<reference evidence="1" key="1">
    <citation type="journal article" date="2022" name="Cell">
        <title>Design, construction, and in vivo augmentation of a complex gut microbiome.</title>
        <authorList>
            <person name="Cheng A.G."/>
            <person name="Ho P.Y."/>
            <person name="Aranda-Diaz A."/>
            <person name="Jain S."/>
            <person name="Yu F.B."/>
            <person name="Meng X."/>
            <person name="Wang M."/>
            <person name="Iakiviak M."/>
            <person name="Nagashima K."/>
            <person name="Zhao A."/>
            <person name="Murugkar P."/>
            <person name="Patil A."/>
            <person name="Atabakhsh K."/>
            <person name="Weakley A."/>
            <person name="Yan J."/>
            <person name="Brumbaugh A.R."/>
            <person name="Higginbottom S."/>
            <person name="Dimas A."/>
            <person name="Shiver A.L."/>
            <person name="Deutschbauer A."/>
            <person name="Neff N."/>
            <person name="Sonnenburg J.L."/>
            <person name="Huang K.C."/>
            <person name="Fischbach M.A."/>
        </authorList>
    </citation>
    <scope>NUCLEOTIDE SEQUENCE</scope>
    <source>
        <strain evidence="1">DSM 19829</strain>
    </source>
</reference>
<dbReference type="RefSeq" id="WP_028529131.1">
    <property type="nucleotide sequence ID" value="NZ_CABLBR010000019.1"/>
</dbReference>
<accession>A0ABY5VIP4</accession>
<dbReference type="EMBL" id="CP102290">
    <property type="protein sequence ID" value="UWP60435.1"/>
    <property type="molecule type" value="Genomic_DNA"/>
</dbReference>